<dbReference type="OrthoDB" id="9796448at2"/>
<protein>
    <recommendedName>
        <fullName evidence="2">UPF0145 protein HMPREF0634_0358</fullName>
    </recommendedName>
</protein>
<evidence type="ECO:0000256" key="1">
    <source>
        <dbReference type="ARBA" id="ARBA00010751"/>
    </source>
</evidence>
<dbReference type="InterPro" id="IPR002765">
    <property type="entry name" value="UPF0145_YbjQ-like"/>
</dbReference>
<dbReference type="Proteomes" id="UP000003244">
    <property type="component" value="Unassembled WGS sequence"/>
</dbReference>
<dbReference type="SUPFAM" id="SSF117782">
    <property type="entry name" value="YbjQ-like"/>
    <property type="match status" value="1"/>
</dbReference>
<dbReference type="NCBIfam" id="NF002224">
    <property type="entry name" value="PRK01119.1"/>
    <property type="match status" value="1"/>
</dbReference>
<comment type="similarity">
    <text evidence="1 2">Belongs to the UPF0145 family.</text>
</comment>
<organism evidence="3 4">
    <name type="scientific">Peptostreptococcus stomatis DSM 17678</name>
    <dbReference type="NCBI Taxonomy" id="596315"/>
    <lineage>
        <taxon>Bacteria</taxon>
        <taxon>Bacillati</taxon>
        <taxon>Bacillota</taxon>
        <taxon>Clostridia</taxon>
        <taxon>Peptostreptococcales</taxon>
        <taxon>Peptostreptococcaceae</taxon>
        <taxon>Peptostreptococcus</taxon>
    </lineage>
</organism>
<dbReference type="PANTHER" id="PTHR34068:SF1">
    <property type="entry name" value="UPF0145 PROTEIN YBJQ"/>
    <property type="match status" value="1"/>
</dbReference>
<evidence type="ECO:0000256" key="2">
    <source>
        <dbReference type="HAMAP-Rule" id="MF_00338"/>
    </source>
</evidence>
<comment type="caution">
    <text evidence="3">The sequence shown here is derived from an EMBL/GenBank/DDBJ whole genome shotgun (WGS) entry which is preliminary data.</text>
</comment>
<dbReference type="HAMAP" id="MF_00338">
    <property type="entry name" value="UPF0145"/>
    <property type="match status" value="1"/>
</dbReference>
<dbReference type="GeneID" id="84799962"/>
<name>E0E1B6_9FIRM</name>
<proteinExistence type="inferred from homology"/>
<evidence type="ECO:0000313" key="3">
    <source>
        <dbReference type="EMBL" id="EFM65316.1"/>
    </source>
</evidence>
<dbReference type="Pfam" id="PF01906">
    <property type="entry name" value="YbjQ_1"/>
    <property type="match status" value="1"/>
</dbReference>
<dbReference type="STRING" id="596315.HMPREF0634_0358"/>
<gene>
    <name evidence="3" type="ORF">HMPREF0634_0358</name>
</gene>
<reference evidence="3 4" key="1">
    <citation type="submission" date="2010-08" db="EMBL/GenBank/DDBJ databases">
        <authorList>
            <person name="Harkins D.M."/>
            <person name="Madupu R."/>
            <person name="Durkin A.S."/>
            <person name="Torralba M."/>
            <person name="Methe B."/>
            <person name="Sutton G.G."/>
            <person name="Nelson K.E."/>
        </authorList>
    </citation>
    <scope>NUCLEOTIDE SEQUENCE [LARGE SCALE GENOMIC DNA]</scope>
    <source>
        <strain evidence="3 4">DSM 17678</strain>
    </source>
</reference>
<dbReference type="Gene3D" id="3.30.110.70">
    <property type="entry name" value="Hypothetical protein apc22750. Chain B"/>
    <property type="match status" value="1"/>
</dbReference>
<dbReference type="InterPro" id="IPR035439">
    <property type="entry name" value="UPF0145_dom_sf"/>
</dbReference>
<keyword evidence="4" id="KW-1185">Reference proteome</keyword>
<sequence>MIITTTGKVEGRNVDAYLGIVFGEVITGINIFKDIGAGLRNIFGGRSQGYEEELMTARENALKELEERAKALGADAVIGVKMDYEVLGADNGMLMVTCSGTAVKLNY</sequence>
<evidence type="ECO:0000313" key="4">
    <source>
        <dbReference type="Proteomes" id="UP000003244"/>
    </source>
</evidence>
<accession>E0E1B6</accession>
<dbReference type="eggNOG" id="COG0393">
    <property type="taxonomic scope" value="Bacteria"/>
</dbReference>
<dbReference type="RefSeq" id="WP_007788234.1">
    <property type="nucleotide sequence ID" value="NZ_ADGQ01000008.1"/>
</dbReference>
<dbReference type="AlphaFoldDB" id="E0E1B6"/>
<dbReference type="PANTHER" id="PTHR34068">
    <property type="entry name" value="UPF0145 PROTEIN YBJQ"/>
    <property type="match status" value="1"/>
</dbReference>
<dbReference type="EMBL" id="ADGQ01000008">
    <property type="protein sequence ID" value="EFM65316.1"/>
    <property type="molecule type" value="Genomic_DNA"/>
</dbReference>